<accession>A0A502EZF1</accession>
<feature type="chain" id="PRO_5021297078" evidence="1">
    <location>
        <begin position="21"/>
        <end position="228"/>
    </location>
</feature>
<keyword evidence="3" id="KW-1185">Reference proteome</keyword>
<dbReference type="OrthoDB" id="1351626at2"/>
<evidence type="ECO:0000256" key="1">
    <source>
        <dbReference type="SAM" id="SignalP"/>
    </source>
</evidence>
<dbReference type="RefSeq" id="WP_140505909.1">
    <property type="nucleotide sequence ID" value="NZ_RCZH01000005.1"/>
</dbReference>
<proteinExistence type="predicted"/>
<dbReference type="EMBL" id="RCZH01000005">
    <property type="protein sequence ID" value="TPG41551.1"/>
    <property type="molecule type" value="Genomic_DNA"/>
</dbReference>
<organism evidence="2 3">
    <name type="scientific">Flavobacterium pectinovorum</name>
    <dbReference type="NCBI Taxonomy" id="29533"/>
    <lineage>
        <taxon>Bacteria</taxon>
        <taxon>Pseudomonadati</taxon>
        <taxon>Bacteroidota</taxon>
        <taxon>Flavobacteriia</taxon>
        <taxon>Flavobacteriales</taxon>
        <taxon>Flavobacteriaceae</taxon>
        <taxon>Flavobacterium</taxon>
    </lineage>
</organism>
<dbReference type="AlphaFoldDB" id="A0A502EZF1"/>
<dbReference type="PROSITE" id="PS51257">
    <property type="entry name" value="PROKAR_LIPOPROTEIN"/>
    <property type="match status" value="1"/>
</dbReference>
<protein>
    <submittedName>
        <fullName evidence="2">Uncharacterized protein</fullName>
    </submittedName>
</protein>
<reference evidence="2 3" key="1">
    <citation type="journal article" date="2019" name="Environ. Microbiol.">
        <title>Species interactions and distinct microbial communities in high Arctic permafrost affected cryosols are associated with the CH4 and CO2 gas fluxes.</title>
        <authorList>
            <person name="Altshuler I."/>
            <person name="Hamel J."/>
            <person name="Turney S."/>
            <person name="Magnuson E."/>
            <person name="Levesque R."/>
            <person name="Greer C."/>
            <person name="Whyte L.G."/>
        </authorList>
    </citation>
    <scope>NUCLEOTIDE SEQUENCE [LARGE SCALE GENOMIC DNA]</scope>
    <source>
        <strain evidence="2 3">42</strain>
    </source>
</reference>
<name>A0A502EZF1_9FLAO</name>
<evidence type="ECO:0000313" key="2">
    <source>
        <dbReference type="EMBL" id="TPG41551.1"/>
    </source>
</evidence>
<dbReference type="Proteomes" id="UP000319700">
    <property type="component" value="Unassembled WGS sequence"/>
</dbReference>
<gene>
    <name evidence="2" type="ORF">EAH81_08685</name>
</gene>
<keyword evidence="1" id="KW-0732">Signal</keyword>
<feature type="signal peptide" evidence="1">
    <location>
        <begin position="1"/>
        <end position="20"/>
    </location>
</feature>
<sequence>MKSNKACIFLIILTSLFACNSNKKENKLNSKNNDTLQVKSNKVVYEDKRENLKLSIADTIKISNSYFFSNQDSKDIFQLIINPGLVKNSKAELQIITVDNKIIYTQSFDAFYFIREIYEPDTIPSGGQKVYEEYMEKHWKSLTPKQFEAYFKKNVDNFFGVISFIENDDHEEIKSWEEDITDKKFINEILANPEIKLINIPCFDCDEGGKIIGYSLEQNKVISLVEHD</sequence>
<comment type="caution">
    <text evidence="2">The sequence shown here is derived from an EMBL/GenBank/DDBJ whole genome shotgun (WGS) entry which is preliminary data.</text>
</comment>
<evidence type="ECO:0000313" key="3">
    <source>
        <dbReference type="Proteomes" id="UP000319700"/>
    </source>
</evidence>